<gene>
    <name evidence="2" type="ORF">IM787_14285</name>
</gene>
<feature type="compositionally biased region" description="Basic and acidic residues" evidence="1">
    <location>
        <begin position="38"/>
        <end position="61"/>
    </location>
</feature>
<protein>
    <submittedName>
        <fullName evidence="2">Uncharacterized protein</fullName>
    </submittedName>
</protein>
<reference evidence="2 3" key="1">
    <citation type="submission" date="2020-10" db="EMBL/GenBank/DDBJ databases">
        <title>Ramlibacter sp. HM2 16S ribosomal RNA gene Genome sequencing and assembly.</title>
        <authorList>
            <person name="Kang M."/>
        </authorList>
    </citation>
    <scope>NUCLEOTIDE SEQUENCE [LARGE SCALE GENOMIC DNA]</scope>
    <source>
        <strain evidence="2 3">HM2</strain>
    </source>
</reference>
<proteinExistence type="predicted"/>
<comment type="caution">
    <text evidence="2">The sequence shown here is derived from an EMBL/GenBank/DDBJ whole genome shotgun (WGS) entry which is preliminary data.</text>
</comment>
<sequence>MPEQNKDVSNNPPGERQGGEASGGKPQPKVPGDPPAGLKDKDAETSDSYGDTRDSGDPASR</sequence>
<feature type="region of interest" description="Disordered" evidence="1">
    <location>
        <begin position="1"/>
        <end position="61"/>
    </location>
</feature>
<keyword evidence="3" id="KW-1185">Reference proteome</keyword>
<dbReference type="Proteomes" id="UP000806285">
    <property type="component" value="Unassembled WGS sequence"/>
</dbReference>
<dbReference type="EMBL" id="JADDIV010000004">
    <property type="protein sequence ID" value="MBE7368725.1"/>
    <property type="molecule type" value="Genomic_DNA"/>
</dbReference>
<evidence type="ECO:0000313" key="2">
    <source>
        <dbReference type="EMBL" id="MBE7368725.1"/>
    </source>
</evidence>
<accession>A0ABR9S5C9</accession>
<organism evidence="2 3">
    <name type="scientific">Ramlibacter pallidus</name>
    <dbReference type="NCBI Taxonomy" id="2780087"/>
    <lineage>
        <taxon>Bacteria</taxon>
        <taxon>Pseudomonadati</taxon>
        <taxon>Pseudomonadota</taxon>
        <taxon>Betaproteobacteria</taxon>
        <taxon>Burkholderiales</taxon>
        <taxon>Comamonadaceae</taxon>
        <taxon>Ramlibacter</taxon>
    </lineage>
</organism>
<evidence type="ECO:0000256" key="1">
    <source>
        <dbReference type="SAM" id="MobiDB-lite"/>
    </source>
</evidence>
<dbReference type="RefSeq" id="WP_193677356.1">
    <property type="nucleotide sequence ID" value="NZ_JADDIV010000004.1"/>
</dbReference>
<evidence type="ECO:0000313" key="3">
    <source>
        <dbReference type="Proteomes" id="UP000806285"/>
    </source>
</evidence>
<name>A0ABR9S5C9_9BURK</name>